<dbReference type="AlphaFoldDB" id="Q6Z694"/>
<keyword evidence="1" id="KW-0812">Transmembrane</keyword>
<dbReference type="PANTHER" id="PTHR35114">
    <property type="entry name" value="CYTOCHROME OXIDASE COMPLEX ASSEMBLY PROTEIN"/>
    <property type="match status" value="1"/>
</dbReference>
<dbReference type="EMBL" id="AP005012">
    <property type="protein sequence ID" value="BAD17243.1"/>
    <property type="molecule type" value="Genomic_DNA"/>
</dbReference>
<accession>Q6Z694</accession>
<organism evidence="2 3">
    <name type="scientific">Oryza sativa subsp. japonica</name>
    <name type="common">Rice</name>
    <dbReference type="NCBI Taxonomy" id="39947"/>
    <lineage>
        <taxon>Eukaryota</taxon>
        <taxon>Viridiplantae</taxon>
        <taxon>Streptophyta</taxon>
        <taxon>Embryophyta</taxon>
        <taxon>Tracheophyta</taxon>
        <taxon>Spermatophyta</taxon>
        <taxon>Magnoliopsida</taxon>
        <taxon>Liliopsida</taxon>
        <taxon>Poales</taxon>
        <taxon>Poaceae</taxon>
        <taxon>BOP clade</taxon>
        <taxon>Oryzoideae</taxon>
        <taxon>Oryzeae</taxon>
        <taxon>Oryzinae</taxon>
        <taxon>Oryza</taxon>
        <taxon>Oryza sativa</taxon>
    </lineage>
</organism>
<keyword evidence="1" id="KW-1133">Transmembrane helix</keyword>
<evidence type="ECO:0000313" key="3">
    <source>
        <dbReference type="Proteomes" id="UP000000763"/>
    </source>
</evidence>
<name>Q6Z694_ORYSJ</name>
<proteinExistence type="predicted"/>
<sequence>MAAAAAAAGARKLAGTLRLLAAGRGSGCIPRARASPCETSFLPHRSYSAAKTGENGGATGGGKRSRIRRIVSIGVISIAGGVALSALNDLAIFHGCSRWRTGGGLGAKRREGPRGMTWHPEASGQNGHDMAPRGPLTAPMTRGYVIPAIVNAFSKAIKKATENQEVVEAIGVPIQLNSTSSYRRRLWKAQYIVFCSADDGVLSFLRHHDWDILVMEAHLHVPSDDDKQKTLKINLIDCPDHPSRVSDCESIPWERQEQES</sequence>
<feature type="transmembrane region" description="Helical" evidence="1">
    <location>
        <begin position="70"/>
        <end position="87"/>
    </location>
</feature>
<dbReference type="PANTHER" id="PTHR35114:SF1">
    <property type="entry name" value="CYTOCHROME OXIDASE COMPLEX ASSEMBLY PROTEIN"/>
    <property type="match status" value="1"/>
</dbReference>
<gene>
    <name evidence="2" type="primary">P0627E03.19</name>
</gene>
<evidence type="ECO:0000313" key="2">
    <source>
        <dbReference type="EMBL" id="BAD17243.1"/>
    </source>
</evidence>
<reference evidence="3" key="1">
    <citation type="journal article" date="2005" name="Nature">
        <title>The map-based sequence of the rice genome.</title>
        <authorList>
            <consortium name="International rice genome sequencing project (IRGSP)"/>
            <person name="Matsumoto T."/>
            <person name="Wu J."/>
            <person name="Kanamori H."/>
            <person name="Katayose Y."/>
            <person name="Fujisawa M."/>
            <person name="Namiki N."/>
            <person name="Mizuno H."/>
            <person name="Yamamoto K."/>
            <person name="Antonio B.A."/>
            <person name="Baba T."/>
            <person name="Sakata K."/>
            <person name="Nagamura Y."/>
            <person name="Aoki H."/>
            <person name="Arikawa K."/>
            <person name="Arita K."/>
            <person name="Bito T."/>
            <person name="Chiden Y."/>
            <person name="Fujitsuka N."/>
            <person name="Fukunaka R."/>
            <person name="Hamada M."/>
            <person name="Harada C."/>
            <person name="Hayashi A."/>
            <person name="Hijishita S."/>
            <person name="Honda M."/>
            <person name="Hosokawa S."/>
            <person name="Ichikawa Y."/>
            <person name="Idonuma A."/>
            <person name="Iijima M."/>
            <person name="Ikeda M."/>
            <person name="Ikeno M."/>
            <person name="Ito K."/>
            <person name="Ito S."/>
            <person name="Ito T."/>
            <person name="Ito Y."/>
            <person name="Ito Y."/>
            <person name="Iwabuchi A."/>
            <person name="Kamiya K."/>
            <person name="Karasawa W."/>
            <person name="Kurita K."/>
            <person name="Katagiri S."/>
            <person name="Kikuta A."/>
            <person name="Kobayashi H."/>
            <person name="Kobayashi N."/>
            <person name="Machita K."/>
            <person name="Maehara T."/>
            <person name="Masukawa M."/>
            <person name="Mizubayashi T."/>
            <person name="Mukai Y."/>
            <person name="Nagasaki H."/>
            <person name="Nagata Y."/>
            <person name="Naito S."/>
            <person name="Nakashima M."/>
            <person name="Nakama Y."/>
            <person name="Nakamichi Y."/>
            <person name="Nakamura M."/>
            <person name="Meguro A."/>
            <person name="Negishi M."/>
            <person name="Ohta I."/>
            <person name="Ohta T."/>
            <person name="Okamoto M."/>
            <person name="Ono N."/>
            <person name="Saji S."/>
            <person name="Sakaguchi M."/>
            <person name="Sakai K."/>
            <person name="Shibata M."/>
            <person name="Shimokawa T."/>
            <person name="Song J."/>
            <person name="Takazaki Y."/>
            <person name="Terasawa K."/>
            <person name="Tsugane M."/>
            <person name="Tsuji K."/>
            <person name="Ueda S."/>
            <person name="Waki K."/>
            <person name="Yamagata H."/>
            <person name="Yamamoto M."/>
            <person name="Yamamoto S."/>
            <person name="Yamane H."/>
            <person name="Yoshiki S."/>
            <person name="Yoshihara R."/>
            <person name="Yukawa K."/>
            <person name="Zhong H."/>
            <person name="Yano M."/>
            <person name="Yuan Q."/>
            <person name="Ouyang S."/>
            <person name="Liu J."/>
            <person name="Jones K.M."/>
            <person name="Gansberger K."/>
            <person name="Moffat K."/>
            <person name="Hill J."/>
            <person name="Bera J."/>
            <person name="Fadrosh D."/>
            <person name="Jin S."/>
            <person name="Johri S."/>
            <person name="Kim M."/>
            <person name="Overton L."/>
            <person name="Reardon M."/>
            <person name="Tsitrin T."/>
            <person name="Vuong H."/>
            <person name="Weaver B."/>
            <person name="Ciecko A."/>
            <person name="Tallon L."/>
            <person name="Jackson J."/>
            <person name="Pai G."/>
            <person name="Aken S.V."/>
            <person name="Utterback T."/>
            <person name="Reidmuller S."/>
            <person name="Feldblyum T."/>
            <person name="Hsiao J."/>
            <person name="Zismann V."/>
            <person name="Iobst S."/>
            <person name="de Vazeille A.R."/>
            <person name="Buell C.R."/>
            <person name="Ying K."/>
            <person name="Li Y."/>
            <person name="Lu T."/>
            <person name="Huang Y."/>
            <person name="Zhao Q."/>
            <person name="Feng Q."/>
            <person name="Zhang L."/>
            <person name="Zhu J."/>
            <person name="Weng Q."/>
            <person name="Mu J."/>
            <person name="Lu Y."/>
            <person name="Fan D."/>
            <person name="Liu Y."/>
            <person name="Guan J."/>
            <person name="Zhang Y."/>
            <person name="Yu S."/>
            <person name="Liu X."/>
            <person name="Zhang Y."/>
            <person name="Hong G."/>
            <person name="Han B."/>
            <person name="Choisne N."/>
            <person name="Demange N."/>
            <person name="Orjeda G."/>
            <person name="Samain S."/>
            <person name="Cattolico L."/>
            <person name="Pelletier E."/>
            <person name="Couloux A."/>
            <person name="Segurens B."/>
            <person name="Wincker P."/>
            <person name="D'Hont A."/>
            <person name="Scarpelli C."/>
            <person name="Weissenbach J."/>
            <person name="Salanoubat M."/>
            <person name="Quetier F."/>
            <person name="Yu Y."/>
            <person name="Kim H.R."/>
            <person name="Rambo T."/>
            <person name="Currie J."/>
            <person name="Collura K."/>
            <person name="Luo M."/>
            <person name="Yang T."/>
            <person name="Ammiraju J.S.S."/>
            <person name="Engler F."/>
            <person name="Soderlund C."/>
            <person name="Wing R.A."/>
            <person name="Palmer L.E."/>
            <person name="de la Bastide M."/>
            <person name="Spiegel L."/>
            <person name="Nascimento L."/>
            <person name="Zutavern T."/>
            <person name="O'Shaughnessy A."/>
            <person name="Dike S."/>
            <person name="Dedhia N."/>
            <person name="Preston R."/>
            <person name="Balija V."/>
            <person name="McCombie W.R."/>
            <person name="Chow T."/>
            <person name="Chen H."/>
            <person name="Chung M."/>
            <person name="Chen C."/>
            <person name="Shaw J."/>
            <person name="Wu H."/>
            <person name="Hsiao K."/>
            <person name="Chao Y."/>
            <person name="Chu M."/>
            <person name="Cheng C."/>
            <person name="Hour A."/>
            <person name="Lee P."/>
            <person name="Lin S."/>
            <person name="Lin Y."/>
            <person name="Liou J."/>
            <person name="Liu S."/>
            <person name="Hsing Y."/>
            <person name="Raghuvanshi S."/>
            <person name="Mohanty A."/>
            <person name="Bharti A.K."/>
            <person name="Gaur A."/>
            <person name="Gupta V."/>
            <person name="Kumar D."/>
            <person name="Ravi V."/>
            <person name="Vij S."/>
            <person name="Kapur A."/>
            <person name="Khurana P."/>
            <person name="Khurana P."/>
            <person name="Khurana J.P."/>
            <person name="Tyagi A.K."/>
            <person name="Gaikwad K."/>
            <person name="Singh A."/>
            <person name="Dalal V."/>
            <person name="Srivastava S."/>
            <person name="Dixit A."/>
            <person name="Pal A.K."/>
            <person name="Ghazi I.A."/>
            <person name="Yadav M."/>
            <person name="Pandit A."/>
            <person name="Bhargava A."/>
            <person name="Sureshbabu K."/>
            <person name="Batra K."/>
            <person name="Sharma T.R."/>
            <person name="Mohapatra T."/>
            <person name="Singh N.K."/>
            <person name="Messing J."/>
            <person name="Nelson A.B."/>
            <person name="Fuks G."/>
            <person name="Kavchok S."/>
            <person name="Keizer G."/>
            <person name="Linton E."/>
            <person name="Llaca V."/>
            <person name="Song R."/>
            <person name="Tanyolac B."/>
            <person name="Young S."/>
            <person name="Ho-Il K."/>
            <person name="Hahn J.H."/>
            <person name="Sangsakoo G."/>
            <person name="Vanavichit A."/>
            <person name="de Mattos Luiz.A.T."/>
            <person name="Zimmer P.D."/>
            <person name="Malone G."/>
            <person name="Dellagostin O."/>
            <person name="de Oliveira A.C."/>
            <person name="Bevan M."/>
            <person name="Bancroft I."/>
            <person name="Minx P."/>
            <person name="Cordum H."/>
            <person name="Wilson R."/>
            <person name="Cheng Z."/>
            <person name="Jin W."/>
            <person name="Jiang J."/>
            <person name="Leong S.A."/>
            <person name="Iwama H."/>
            <person name="Gojobori T."/>
            <person name="Itoh T."/>
            <person name="Niimura Y."/>
            <person name="Fujii Y."/>
            <person name="Habara T."/>
            <person name="Sakai H."/>
            <person name="Sato Y."/>
            <person name="Wilson G."/>
            <person name="Kumar K."/>
            <person name="McCouch S."/>
            <person name="Juretic N."/>
            <person name="Hoen D."/>
            <person name="Wright S."/>
            <person name="Bruskiewich R."/>
            <person name="Bureau T."/>
            <person name="Miyao A."/>
            <person name="Hirochika H."/>
            <person name="Nishikawa T."/>
            <person name="Kadowaki K."/>
            <person name="Sugiura M."/>
            <person name="Burr B."/>
            <person name="Sasaki T."/>
        </authorList>
    </citation>
    <scope>NUCLEOTIDE SEQUENCE [LARGE SCALE GENOMIC DNA]</scope>
    <source>
        <strain evidence="3">cv. Nipponbare</strain>
    </source>
</reference>
<protein>
    <submittedName>
        <fullName evidence="2">Uncharacterized protein</fullName>
    </submittedName>
</protein>
<dbReference type="Proteomes" id="UP000000763">
    <property type="component" value="Chromosome 2"/>
</dbReference>
<evidence type="ECO:0000256" key="1">
    <source>
        <dbReference type="SAM" id="Phobius"/>
    </source>
</evidence>
<reference evidence="3" key="2">
    <citation type="journal article" date="2008" name="Nucleic Acids Res.">
        <title>The rice annotation project database (RAP-DB): 2008 update.</title>
        <authorList>
            <consortium name="The rice annotation project (RAP)"/>
        </authorList>
    </citation>
    <scope>GENOME REANNOTATION</scope>
    <source>
        <strain evidence="3">cv. Nipponbare</strain>
    </source>
</reference>
<keyword evidence="1" id="KW-0472">Membrane</keyword>